<dbReference type="GeneTree" id="ENSGT00390000002417"/>
<evidence type="ECO:0000313" key="2">
    <source>
        <dbReference type="Ensembl" id="ENSLOCP00000020072.1"/>
    </source>
</evidence>
<reference evidence="3" key="1">
    <citation type="submission" date="2011-12" db="EMBL/GenBank/DDBJ databases">
        <title>The Draft Genome of Lepisosteus oculatus.</title>
        <authorList>
            <consortium name="The Broad Institute Genome Assembly &amp; Analysis Group"/>
            <consortium name="Computational R&amp;D Group"/>
            <consortium name="and Sequencing Platform"/>
            <person name="Di Palma F."/>
            <person name="Alfoldi J."/>
            <person name="Johnson J."/>
            <person name="Berlin A."/>
            <person name="Gnerre S."/>
            <person name="Jaffe D."/>
            <person name="MacCallum I."/>
            <person name="Young S."/>
            <person name="Walker B.J."/>
            <person name="Lander E.S."/>
            <person name="Lindblad-Toh K."/>
        </authorList>
    </citation>
    <scope>NUCLEOTIDE SEQUENCE [LARGE SCALE GENOMIC DNA]</scope>
</reference>
<dbReference type="SUPFAM" id="SSF48592">
    <property type="entry name" value="GroEL equatorial domain-like"/>
    <property type="match status" value="1"/>
</dbReference>
<keyword evidence="3" id="KW-1185">Reference proteome</keyword>
<dbReference type="InterPro" id="IPR002423">
    <property type="entry name" value="Cpn60/GroEL/TCP-1"/>
</dbReference>
<evidence type="ECO:0000256" key="1">
    <source>
        <dbReference type="SAM" id="MobiDB-lite"/>
    </source>
</evidence>
<sequence length="724" mass="80003">VKMKSAQSLDIGTLVQIAETLESIVSRCFGPNGGLVLFTKATGEVLLTRDGKKILHSLLLDHPVARVLVDCVSVHCSMTGDGAKSFILLLSALLRGLQASVEKGTGRQTTCHNSSGRGKQASQEVRQVANCLLTFQTQVLDGIIKQHLSQHVTSLFSNNGQTMSKDKMNLLMEAYFCGKTGNGDCRFLSQMACDYFFKCNCEQERDSGLNLICSQFLELHTAVTGLPVHCSRILEGLVLHRDFTVYCPADGHFKALVVTEPVQPSFSATGTTLYLRSESQLQSCYSWISNRVEEVITSLQQNQVKLILSSVKQSDLVIYHAKLRGISVLECVEGEELSVFCHFNGVLPLAACWDIPHIRQEHLADVTFCKPVLLGSRRYAHVGFQNKTDFNSHCLVLCGPVLGLTEQYVSAFQGAFRMLQQTCEPVGLWNSHRLHSKHSVRSAHKTSCSLKSSLKSGNDTAADRSSDCHDDQCPAIEELHCSSASVDDEKRMEGTVKREPRKLQSKRYDCSGPLNGTNISGHGSDENSQDSTESGSCPQQSRPTSDASNELTVQRKSVLFSDPVNNVLEKCCRITVGNFEAMGQVFNQKPPETLIEAGSILPVGGVFEFLLHHYLKLYSKQDVESDTKTACNIIADAVLNIPRSVYKEKGTNRQFLEVHTKFARDIKIKGQICGWLDFNESVSCKYQLLVSVLQCLHTLVSLDFLVHSSRRTRTGVECESEDSD</sequence>
<proteinExistence type="predicted"/>
<dbReference type="InterPro" id="IPR042619">
    <property type="entry name" value="BBS10"/>
</dbReference>
<dbReference type="Gene3D" id="1.10.560.10">
    <property type="entry name" value="GroEL-like equatorial domain"/>
    <property type="match status" value="1"/>
</dbReference>
<dbReference type="AlphaFoldDB" id="W5NHG3"/>
<dbReference type="InParanoid" id="W5NHG3"/>
<dbReference type="Proteomes" id="UP000018468">
    <property type="component" value="Linkage group LG8"/>
</dbReference>
<dbReference type="GO" id="GO:0005524">
    <property type="term" value="F:ATP binding"/>
    <property type="evidence" value="ECO:0007669"/>
    <property type="project" value="InterPro"/>
</dbReference>
<dbReference type="InterPro" id="IPR027410">
    <property type="entry name" value="TCP-1-like_intermed_sf"/>
</dbReference>
<organism evidence="2 3">
    <name type="scientific">Lepisosteus oculatus</name>
    <name type="common">Spotted gar</name>
    <dbReference type="NCBI Taxonomy" id="7918"/>
    <lineage>
        <taxon>Eukaryota</taxon>
        <taxon>Metazoa</taxon>
        <taxon>Chordata</taxon>
        <taxon>Craniata</taxon>
        <taxon>Vertebrata</taxon>
        <taxon>Euteleostomi</taxon>
        <taxon>Actinopterygii</taxon>
        <taxon>Neopterygii</taxon>
        <taxon>Holostei</taxon>
        <taxon>Semionotiformes</taxon>
        <taxon>Lepisosteidae</taxon>
        <taxon>Lepisosteus</taxon>
    </lineage>
</organism>
<dbReference type="Ensembl" id="ENSLOCT00000020105.1">
    <property type="protein sequence ID" value="ENSLOCP00000020072.1"/>
    <property type="gene ID" value="ENSLOCG00000016274.1"/>
</dbReference>
<accession>W5NHG3</accession>
<reference evidence="2" key="2">
    <citation type="submission" date="2025-08" db="UniProtKB">
        <authorList>
            <consortium name="Ensembl"/>
        </authorList>
    </citation>
    <scope>IDENTIFICATION</scope>
</reference>
<dbReference type="FunCoup" id="W5NHG3">
    <property type="interactions" value="7"/>
</dbReference>
<dbReference type="Pfam" id="PF00118">
    <property type="entry name" value="Cpn60_TCP1"/>
    <property type="match status" value="1"/>
</dbReference>
<dbReference type="STRING" id="7918.ENSLOCP00000020072"/>
<dbReference type="EMBL" id="AHAT01008780">
    <property type="status" value="NOT_ANNOTATED_CDS"/>
    <property type="molecule type" value="Genomic_DNA"/>
</dbReference>
<dbReference type="InterPro" id="IPR027413">
    <property type="entry name" value="GROEL-like_equatorial_sf"/>
</dbReference>
<dbReference type="Bgee" id="ENSLOCG00000016274">
    <property type="expression patterns" value="Expressed in ovary and 12 other cell types or tissues"/>
</dbReference>
<dbReference type="eggNOG" id="KOG0360">
    <property type="taxonomic scope" value="Eukaryota"/>
</dbReference>
<dbReference type="Gene3D" id="3.50.7.10">
    <property type="entry name" value="GroEL"/>
    <property type="match status" value="1"/>
</dbReference>
<feature type="compositionally biased region" description="Polar residues" evidence="1">
    <location>
        <begin position="529"/>
        <end position="550"/>
    </location>
</feature>
<protein>
    <submittedName>
        <fullName evidence="2">Bardet-Biedl syndrome 10</fullName>
    </submittedName>
</protein>
<name>W5NHG3_LEPOC</name>
<dbReference type="eggNOG" id="KOG0357">
    <property type="taxonomic scope" value="Eukaryota"/>
</dbReference>
<reference evidence="2" key="3">
    <citation type="submission" date="2025-09" db="UniProtKB">
        <authorList>
            <consortium name="Ensembl"/>
        </authorList>
    </citation>
    <scope>IDENTIFICATION</scope>
</reference>
<evidence type="ECO:0000313" key="3">
    <source>
        <dbReference type="Proteomes" id="UP000018468"/>
    </source>
</evidence>
<dbReference type="OMA" id="YFFKCMT"/>
<feature type="compositionally biased region" description="Basic and acidic residues" evidence="1">
    <location>
        <begin position="487"/>
        <end position="509"/>
    </location>
</feature>
<dbReference type="GO" id="GO:0051131">
    <property type="term" value="P:chaperone-mediated protein complex assembly"/>
    <property type="evidence" value="ECO:0000318"/>
    <property type="project" value="GO_Central"/>
</dbReference>
<dbReference type="PANTHER" id="PTHR14667:SF2">
    <property type="entry name" value="BARDET-BIEDL SYNDROME 10 PROTEIN"/>
    <property type="match status" value="1"/>
</dbReference>
<dbReference type="InterPro" id="IPR027409">
    <property type="entry name" value="GroEL-like_apical_dom_sf"/>
</dbReference>
<dbReference type="Gene3D" id="3.30.260.10">
    <property type="entry name" value="TCP-1-like chaperonin intermediate domain"/>
    <property type="match status" value="1"/>
</dbReference>
<feature type="region of interest" description="Disordered" evidence="1">
    <location>
        <begin position="484"/>
        <end position="550"/>
    </location>
</feature>
<dbReference type="PANTHER" id="PTHR14667">
    <property type="entry name" value="BARDET-BIEDL SYNDROME 10 PROTEIN"/>
    <property type="match status" value="1"/>
</dbReference>